<dbReference type="Proteomes" id="UP000295807">
    <property type="component" value="Unassembled WGS sequence"/>
</dbReference>
<comment type="caution">
    <text evidence="2">The sequence shown here is derived from an EMBL/GenBank/DDBJ whole genome shotgun (WGS) entry which is preliminary data.</text>
</comment>
<evidence type="ECO:0000313" key="2">
    <source>
        <dbReference type="EMBL" id="TCS89847.1"/>
    </source>
</evidence>
<gene>
    <name evidence="2" type="ORF">EDD80_10144</name>
</gene>
<organism evidence="2 3">
    <name type="scientific">Anseongella ginsenosidimutans</name>
    <dbReference type="NCBI Taxonomy" id="496056"/>
    <lineage>
        <taxon>Bacteria</taxon>
        <taxon>Pseudomonadati</taxon>
        <taxon>Bacteroidota</taxon>
        <taxon>Sphingobacteriia</taxon>
        <taxon>Sphingobacteriales</taxon>
        <taxon>Sphingobacteriaceae</taxon>
        <taxon>Anseongella</taxon>
    </lineage>
</organism>
<dbReference type="AlphaFoldDB" id="A0A4R3KVU6"/>
<dbReference type="SMART" id="SM00228">
    <property type="entry name" value="PDZ"/>
    <property type="match status" value="1"/>
</dbReference>
<feature type="domain" description="PDZ" evidence="1">
    <location>
        <begin position="332"/>
        <end position="389"/>
    </location>
</feature>
<dbReference type="Pfam" id="PF17820">
    <property type="entry name" value="PDZ_6"/>
    <property type="match status" value="1"/>
</dbReference>
<keyword evidence="3" id="KW-1185">Reference proteome</keyword>
<dbReference type="PROSITE" id="PS50106">
    <property type="entry name" value="PDZ"/>
    <property type="match status" value="1"/>
</dbReference>
<dbReference type="InterPro" id="IPR041489">
    <property type="entry name" value="PDZ_6"/>
</dbReference>
<dbReference type="Gene3D" id="2.30.42.10">
    <property type="match status" value="1"/>
</dbReference>
<protein>
    <submittedName>
        <fullName evidence="2">PDZ domain-containing protein</fullName>
    </submittedName>
</protein>
<dbReference type="InterPro" id="IPR021109">
    <property type="entry name" value="Peptidase_aspartic_dom_sf"/>
</dbReference>
<dbReference type="EMBL" id="SMAD01000001">
    <property type="protein sequence ID" value="TCS89847.1"/>
    <property type="molecule type" value="Genomic_DNA"/>
</dbReference>
<evidence type="ECO:0000259" key="1">
    <source>
        <dbReference type="PROSITE" id="PS50106"/>
    </source>
</evidence>
<dbReference type="Pfam" id="PF13650">
    <property type="entry name" value="Asp_protease_2"/>
    <property type="match status" value="1"/>
</dbReference>
<dbReference type="OrthoDB" id="3521766at2"/>
<sequence length="416" mass="46637">MLGRGCYIIFLSLLLLAPLLSAAQRPFKFISEQRRKVKMPFRFERNLIVVPVYINDKGPFNFILDTGVSILIITEPSLKDSLGLEGDRNIKIRGLGEGEDLDARIIPRMKVQIGKTLAPYMAGAVIDEDHFHLSSYIGIPIYGIIGHDFFNSFTVKINYVTSRLTIYQSARFDREKFIHGKNYEPVPILLENQRPYLLTSIRLNDGTSISSKLIIDSGAGHPVLLDPNSNPALIVPDTSVSAMLGVGLNGPIHGHLGRLNSLSLGDFEIINPIASFPDYDTVLYEAYGIHRNGNIGNEVLKRFNVIFDYRHSSMYLKPNNRFGDPFEHDMSGMSLVSGGEVYRRYFIANIVPGSPADEAGLEVDDEILSINLRPAREMSISEIDNLLRSQDKRNLLLEVGREGETGMFVLVLRRRI</sequence>
<proteinExistence type="predicted"/>
<dbReference type="InterPro" id="IPR036034">
    <property type="entry name" value="PDZ_sf"/>
</dbReference>
<dbReference type="PROSITE" id="PS00141">
    <property type="entry name" value="ASP_PROTEASE"/>
    <property type="match status" value="1"/>
</dbReference>
<dbReference type="GO" id="GO:0004190">
    <property type="term" value="F:aspartic-type endopeptidase activity"/>
    <property type="evidence" value="ECO:0007669"/>
    <property type="project" value="InterPro"/>
</dbReference>
<dbReference type="SUPFAM" id="SSF50156">
    <property type="entry name" value="PDZ domain-like"/>
    <property type="match status" value="1"/>
</dbReference>
<reference evidence="2 3" key="1">
    <citation type="submission" date="2019-03" db="EMBL/GenBank/DDBJ databases">
        <title>Genomic Encyclopedia of Type Strains, Phase IV (KMG-IV): sequencing the most valuable type-strain genomes for metagenomic binning, comparative biology and taxonomic classification.</title>
        <authorList>
            <person name="Goeker M."/>
        </authorList>
    </citation>
    <scope>NUCLEOTIDE SEQUENCE [LARGE SCALE GENOMIC DNA]</scope>
    <source>
        <strain evidence="2 3">DSM 21100</strain>
    </source>
</reference>
<name>A0A4R3KVU6_9SPHI</name>
<accession>A0A4R3KVU6</accession>
<dbReference type="GO" id="GO:0006508">
    <property type="term" value="P:proteolysis"/>
    <property type="evidence" value="ECO:0007669"/>
    <property type="project" value="InterPro"/>
</dbReference>
<dbReference type="Gene3D" id="2.40.70.10">
    <property type="entry name" value="Acid Proteases"/>
    <property type="match status" value="2"/>
</dbReference>
<dbReference type="InterPro" id="IPR001478">
    <property type="entry name" value="PDZ"/>
</dbReference>
<dbReference type="InterPro" id="IPR001969">
    <property type="entry name" value="Aspartic_peptidase_AS"/>
</dbReference>
<evidence type="ECO:0000313" key="3">
    <source>
        <dbReference type="Proteomes" id="UP000295807"/>
    </source>
</evidence>